<reference evidence="1 2" key="1">
    <citation type="journal article" date="2014" name="Genome Announc.">
        <title>Draft Genome Sequences of a Phylogenetically Diverse Suite of Pseudomonas syringae Strains from Multiple Source Populations.</title>
        <authorList>
            <person name="Baltrus D.A."/>
            <person name="Yourstone S."/>
            <person name="Lind A."/>
            <person name="Guilbaud C."/>
            <person name="Sands D.C."/>
            <person name="Jones C.D."/>
            <person name="Morris C.E."/>
            <person name="Dangl J.L."/>
        </authorList>
    </citation>
    <scope>NUCLEOTIDE SEQUENCE [LARGE SCALE GENOMIC DNA]</scope>
    <source>
        <strain evidence="1 2">CC1524</strain>
    </source>
</reference>
<dbReference type="Gene3D" id="3.30.240.10">
    <property type="entry name" value="CRO Repressor"/>
    <property type="match status" value="1"/>
</dbReference>
<dbReference type="EMBL" id="CP047265">
    <property type="protein sequence ID" value="QHF02417.1"/>
    <property type="molecule type" value="Genomic_DNA"/>
</dbReference>
<keyword evidence="2" id="KW-1185">Reference proteome</keyword>
<evidence type="ECO:0008006" key="3">
    <source>
        <dbReference type="Google" id="ProtNLM"/>
    </source>
</evidence>
<dbReference type="Proteomes" id="UP000464644">
    <property type="component" value="Chromosome"/>
</dbReference>
<dbReference type="Pfam" id="PF09048">
    <property type="entry name" value="Cro"/>
    <property type="match status" value="1"/>
</dbReference>
<evidence type="ECO:0000313" key="1">
    <source>
        <dbReference type="EMBL" id="QHF02417.1"/>
    </source>
</evidence>
<dbReference type="InterPro" id="IPR010982">
    <property type="entry name" value="Lambda_DNA-bd_dom_sf"/>
</dbReference>
<name>A0ABX6HA93_9PSED</name>
<gene>
    <name evidence="1" type="ORF">N015_08335</name>
</gene>
<dbReference type="InterPro" id="IPR000655">
    <property type="entry name" value="Cro-like"/>
</dbReference>
<proteinExistence type="predicted"/>
<dbReference type="SUPFAM" id="SSF47413">
    <property type="entry name" value="lambda repressor-like DNA-binding domains"/>
    <property type="match status" value="1"/>
</dbReference>
<dbReference type="RefSeq" id="WP_080266104.1">
    <property type="nucleotide sequence ID" value="NZ_CP047265.1"/>
</dbReference>
<dbReference type="InterPro" id="IPR038202">
    <property type="entry name" value="Cro_sf"/>
</dbReference>
<sequence>MTPIPLSVFVQDKGQDEAAKFLGSSQAAICKALKSGRLILVHEDHPGIFSAIELKGFPSSGLSQKARPNLEQIVEQISRFGQGLGVAVHPSSIGAPQ</sequence>
<accession>A0ABX6HA93</accession>
<evidence type="ECO:0000313" key="2">
    <source>
        <dbReference type="Proteomes" id="UP000464644"/>
    </source>
</evidence>
<organism evidence="1 2">
    <name type="scientific">Pseudomonas asturiensis</name>
    <dbReference type="NCBI Taxonomy" id="1190415"/>
    <lineage>
        <taxon>Bacteria</taxon>
        <taxon>Pseudomonadati</taxon>
        <taxon>Pseudomonadota</taxon>
        <taxon>Gammaproteobacteria</taxon>
        <taxon>Pseudomonadales</taxon>
        <taxon>Pseudomonadaceae</taxon>
        <taxon>Pseudomonas</taxon>
    </lineage>
</organism>
<protein>
    <recommendedName>
        <fullName evidence="3">Cro protein</fullName>
    </recommendedName>
</protein>